<keyword evidence="1" id="KW-0413">Isomerase</keyword>
<dbReference type="EMBL" id="JBHRSM010000025">
    <property type="protein sequence ID" value="MFC3087569.1"/>
    <property type="molecule type" value="Genomic_DNA"/>
</dbReference>
<dbReference type="Proteomes" id="UP001595445">
    <property type="component" value="Unassembled WGS sequence"/>
</dbReference>
<keyword evidence="2" id="KW-1185">Reference proteome</keyword>
<sequence>MSMMQPVSPQQFLAELFSSRAAATGAVIRRNARDVDRFVGREAFLEEMRRRGFSVVENAGQLVIFCNREPLRRLA</sequence>
<gene>
    <name evidence="1" type="ORF">ACFOD6_16085</name>
</gene>
<accession>A0ABV7DZV7</accession>
<reference evidence="2" key="1">
    <citation type="journal article" date="2019" name="Int. J. Syst. Evol. Microbiol.">
        <title>The Global Catalogue of Microorganisms (GCM) 10K type strain sequencing project: providing services to taxonomists for standard genome sequencing and annotation.</title>
        <authorList>
            <consortium name="The Broad Institute Genomics Platform"/>
            <consortium name="The Broad Institute Genome Sequencing Center for Infectious Disease"/>
            <person name="Wu L."/>
            <person name="Ma J."/>
        </authorList>
    </citation>
    <scope>NUCLEOTIDE SEQUENCE [LARGE SCALE GENOMIC DNA]</scope>
    <source>
        <strain evidence="2">KCTC 62102</strain>
    </source>
</reference>
<evidence type="ECO:0000313" key="1">
    <source>
        <dbReference type="EMBL" id="MFC3087569.1"/>
    </source>
</evidence>
<name>A0ABV7DZV7_9RHOB</name>
<evidence type="ECO:0000313" key="2">
    <source>
        <dbReference type="Proteomes" id="UP001595445"/>
    </source>
</evidence>
<protein>
    <submittedName>
        <fullName evidence="1">N-(5'-phosphoribosyl)anthranilate isomerase</fullName>
    </submittedName>
</protein>
<organism evidence="1 2">
    <name type="scientific">Tabrizicola soli</name>
    <dbReference type="NCBI Taxonomy" id="2185115"/>
    <lineage>
        <taxon>Bacteria</taxon>
        <taxon>Pseudomonadati</taxon>
        <taxon>Pseudomonadota</taxon>
        <taxon>Alphaproteobacteria</taxon>
        <taxon>Rhodobacterales</taxon>
        <taxon>Paracoccaceae</taxon>
        <taxon>Tabrizicola</taxon>
    </lineage>
</organism>
<dbReference type="RefSeq" id="WP_197641510.1">
    <property type="nucleotide sequence ID" value="NZ_JAEACP010000001.1"/>
</dbReference>
<proteinExistence type="predicted"/>
<comment type="caution">
    <text evidence="1">The sequence shown here is derived from an EMBL/GenBank/DDBJ whole genome shotgun (WGS) entry which is preliminary data.</text>
</comment>
<dbReference type="GO" id="GO:0016853">
    <property type="term" value="F:isomerase activity"/>
    <property type="evidence" value="ECO:0007669"/>
    <property type="project" value="UniProtKB-KW"/>
</dbReference>